<sequence>MNTVFGMPALLAGVVLSANLFAAGTVAVQTVPNLPKDFIMGADVSTLDQVEQAGGKFYNLAGQQQDAMAILKANGVNWLRLRLWHTPVNAADVIEDGKVIAHKGDPAGGGNNDLATTVRLAQRAKAQGLKYLLDIHYSDFWADPLTQTKPAAWQDLHGAALEKAVFDYTANVMHTLDDAGVAPDMVQVGNELNGGFMWPDGKTWKAKPDEVIGGDAGFVALLRQGIAAIRADDARYPGRHTRIAIHLANGTSNDLYRRVFDLLTREKVDFDLIGLSYYPYLHGGIADLRANMDDMAFRYAKPVAVLETSYAATLKNGDATPNIFNADSQKVIGYKATPQGQASLVRDVIDAVSQVPAQRGLGLFYWEPAWLPNVGWRTGDGNGWDNQIMFDFAGHALPSLAVFKRVREKSDYQPKLLQPGPIELTAFVGEPFVPPETLRLPFSDDAERPVLIDWANVPAGKTSAPGEFTLKGEITGQPDVMAHITVAPRRNLFVDASFENGALDGWTITGDKSAASNERNPGNAHSGQQSLHYWASGAFKFAASHTFTGLKPGVYHFKAWAAGGGGEKSLTLFARDCGGDAQSVAVHNDGWQQWHGYQINNIKVSGDKCTVGVAVDANAGNWGNVDDVEFAAD</sequence>
<dbReference type="InterPro" id="IPR017853">
    <property type="entry name" value="GH"/>
</dbReference>
<dbReference type="InterPro" id="IPR011683">
    <property type="entry name" value="Glyco_hydro_53"/>
</dbReference>
<dbReference type="EMBL" id="JACHHN010000003">
    <property type="protein sequence ID" value="MBB5190912.1"/>
    <property type="molecule type" value="Genomic_DNA"/>
</dbReference>
<proteinExistence type="inferred from homology"/>
<dbReference type="AlphaFoldDB" id="A0A840RF27"/>
<dbReference type="GO" id="GO:0015926">
    <property type="term" value="F:glucosidase activity"/>
    <property type="evidence" value="ECO:0007669"/>
    <property type="project" value="InterPro"/>
</dbReference>
<dbReference type="GO" id="GO:0045490">
    <property type="term" value="P:pectin catabolic process"/>
    <property type="evidence" value="ECO:0007669"/>
    <property type="project" value="TreeGrafter"/>
</dbReference>
<comment type="similarity">
    <text evidence="1 4">Belongs to the glycosyl hydrolase 53 family.</text>
</comment>
<organism evidence="6 7">
    <name type="scientific">Silvimonas terrae</name>
    <dbReference type="NCBI Taxonomy" id="300266"/>
    <lineage>
        <taxon>Bacteria</taxon>
        <taxon>Pseudomonadati</taxon>
        <taxon>Pseudomonadota</taxon>
        <taxon>Betaproteobacteria</taxon>
        <taxon>Neisseriales</taxon>
        <taxon>Chitinibacteraceae</taxon>
        <taxon>Silvimonas</taxon>
    </lineage>
</organism>
<dbReference type="Gene3D" id="2.60.120.260">
    <property type="entry name" value="Galactose-binding domain-like"/>
    <property type="match status" value="1"/>
</dbReference>
<dbReference type="InterPro" id="IPR011081">
    <property type="entry name" value="Big_4"/>
</dbReference>
<feature type="signal peptide" evidence="4">
    <location>
        <begin position="1"/>
        <end position="22"/>
    </location>
</feature>
<keyword evidence="4" id="KW-0732">Signal</keyword>
<protein>
    <recommendedName>
        <fullName evidence="4">Arabinogalactan endo-beta-1,4-galactanase</fullName>
        <ecNumber evidence="4">3.2.1.89</ecNumber>
    </recommendedName>
</protein>
<dbReference type="Gene3D" id="3.20.20.80">
    <property type="entry name" value="Glycosidases"/>
    <property type="match status" value="1"/>
</dbReference>
<evidence type="ECO:0000259" key="5">
    <source>
        <dbReference type="Pfam" id="PF07532"/>
    </source>
</evidence>
<evidence type="ECO:0000256" key="4">
    <source>
        <dbReference type="RuleBase" id="RU361192"/>
    </source>
</evidence>
<name>A0A840RF27_9NEIS</name>
<evidence type="ECO:0000256" key="1">
    <source>
        <dbReference type="ARBA" id="ARBA00010687"/>
    </source>
</evidence>
<evidence type="ECO:0000313" key="6">
    <source>
        <dbReference type="EMBL" id="MBB5190912.1"/>
    </source>
</evidence>
<evidence type="ECO:0000256" key="2">
    <source>
        <dbReference type="ARBA" id="ARBA00022801"/>
    </source>
</evidence>
<dbReference type="RefSeq" id="WP_184099383.1">
    <property type="nucleotide sequence ID" value="NZ_JACHHN010000003.1"/>
</dbReference>
<keyword evidence="2 4" id="KW-0378">Hydrolase</keyword>
<dbReference type="GO" id="GO:0031218">
    <property type="term" value="F:arabinogalactan endo-1,4-beta-galactosidase activity"/>
    <property type="evidence" value="ECO:0007669"/>
    <property type="project" value="UniProtKB-EC"/>
</dbReference>
<reference evidence="6 7" key="1">
    <citation type="submission" date="2020-08" db="EMBL/GenBank/DDBJ databases">
        <title>Genomic Encyclopedia of Type Strains, Phase IV (KMG-IV): sequencing the most valuable type-strain genomes for metagenomic binning, comparative biology and taxonomic classification.</title>
        <authorList>
            <person name="Goeker M."/>
        </authorList>
    </citation>
    <scope>NUCLEOTIDE SEQUENCE [LARGE SCALE GENOMIC DNA]</scope>
    <source>
        <strain evidence="6 7">DSM 18233</strain>
    </source>
</reference>
<keyword evidence="7" id="KW-1185">Reference proteome</keyword>
<gene>
    <name evidence="6" type="ORF">HNQ50_001635</name>
</gene>
<evidence type="ECO:0000313" key="7">
    <source>
        <dbReference type="Proteomes" id="UP000543030"/>
    </source>
</evidence>
<accession>A0A840RF27</accession>
<feature type="domain" description="Bacterial Ig-like" evidence="5">
    <location>
        <begin position="421"/>
        <end position="476"/>
    </location>
</feature>
<dbReference type="PANTHER" id="PTHR34983">
    <property type="entry name" value="ARABINOGALACTAN ENDO-BETA-1,4-GALACTANASE A"/>
    <property type="match status" value="1"/>
</dbReference>
<dbReference type="Pfam" id="PF07532">
    <property type="entry name" value="Big_4"/>
    <property type="match status" value="1"/>
</dbReference>
<comment type="caution">
    <text evidence="6">The sequence shown here is derived from an EMBL/GenBank/DDBJ whole genome shotgun (WGS) entry which is preliminary data.</text>
</comment>
<comment type="catalytic activity">
    <reaction evidence="4">
        <text>The enzyme specifically hydrolyzes (1-&gt;4)-beta-D-galactosidic linkages in type I arabinogalactans.</text>
        <dbReference type="EC" id="3.2.1.89"/>
    </reaction>
</comment>
<dbReference type="EC" id="3.2.1.89" evidence="4"/>
<evidence type="ECO:0000256" key="3">
    <source>
        <dbReference type="ARBA" id="ARBA00023295"/>
    </source>
</evidence>
<keyword evidence="3 4" id="KW-0326">Glycosidase</keyword>
<dbReference type="Proteomes" id="UP000543030">
    <property type="component" value="Unassembled WGS sequence"/>
</dbReference>
<dbReference type="Pfam" id="PF07745">
    <property type="entry name" value="Glyco_hydro_53"/>
    <property type="match status" value="1"/>
</dbReference>
<dbReference type="PANTHER" id="PTHR34983:SF2">
    <property type="entry name" value="ENDO-BETA-1,4-GALACTANASE"/>
    <property type="match status" value="1"/>
</dbReference>
<dbReference type="SUPFAM" id="SSF51445">
    <property type="entry name" value="(Trans)glycosidases"/>
    <property type="match status" value="1"/>
</dbReference>
<feature type="chain" id="PRO_5033093284" description="Arabinogalactan endo-beta-1,4-galactanase" evidence="4">
    <location>
        <begin position="23"/>
        <end position="633"/>
    </location>
</feature>